<dbReference type="Pfam" id="PF01476">
    <property type="entry name" value="LysM"/>
    <property type="match status" value="1"/>
</dbReference>
<proteinExistence type="predicted"/>
<reference evidence="7 8" key="1">
    <citation type="submission" date="2016-04" db="EMBL/GenBank/DDBJ databases">
        <title>A degradative enzymes factory behind the ericoid mycorrhizal symbiosis.</title>
        <authorList>
            <consortium name="DOE Joint Genome Institute"/>
            <person name="Martino E."/>
            <person name="Morin E."/>
            <person name="Grelet G."/>
            <person name="Kuo A."/>
            <person name="Kohler A."/>
            <person name="Daghino S."/>
            <person name="Barry K."/>
            <person name="Choi C."/>
            <person name="Cichocki N."/>
            <person name="Clum A."/>
            <person name="Copeland A."/>
            <person name="Hainaut M."/>
            <person name="Haridas S."/>
            <person name="Labutti K."/>
            <person name="Lindquist E."/>
            <person name="Lipzen A."/>
            <person name="Khouja H.-R."/>
            <person name="Murat C."/>
            <person name="Ohm R."/>
            <person name="Olson A."/>
            <person name="Spatafora J."/>
            <person name="Veneault-Fourrey C."/>
            <person name="Henrissat B."/>
            <person name="Grigoriev I."/>
            <person name="Martin F."/>
            <person name="Perotto S."/>
        </authorList>
    </citation>
    <scope>NUCLEOTIDE SEQUENCE [LARGE SCALE GENOMIC DNA]</scope>
    <source>
        <strain evidence="7 8">F</strain>
    </source>
</reference>
<dbReference type="CDD" id="cd00118">
    <property type="entry name" value="LysM"/>
    <property type="match status" value="1"/>
</dbReference>
<dbReference type="InterPro" id="IPR052210">
    <property type="entry name" value="LysM1-like"/>
</dbReference>
<accession>A0A2J6S264</accession>
<dbReference type="PANTHER" id="PTHR34997">
    <property type="entry name" value="AM15"/>
    <property type="match status" value="1"/>
</dbReference>
<feature type="compositionally biased region" description="Gly residues" evidence="4">
    <location>
        <begin position="458"/>
        <end position="476"/>
    </location>
</feature>
<evidence type="ECO:0000259" key="6">
    <source>
        <dbReference type="PROSITE" id="PS51782"/>
    </source>
</evidence>
<dbReference type="PROSITE" id="PS51782">
    <property type="entry name" value="LYSM"/>
    <property type="match status" value="2"/>
</dbReference>
<gene>
    <name evidence="7" type="ORF">L207DRAFT_551816</name>
</gene>
<name>A0A2J6S264_HYAVF</name>
<protein>
    <submittedName>
        <fullName evidence="7">Carbohydrate-binding module family 50 protein</fullName>
    </submittedName>
</protein>
<feature type="domain" description="LysM" evidence="6">
    <location>
        <begin position="672"/>
        <end position="722"/>
    </location>
</feature>
<organism evidence="7 8">
    <name type="scientific">Hyaloscypha variabilis (strain UAMH 11265 / GT02V1 / F)</name>
    <name type="common">Meliniomyces variabilis</name>
    <dbReference type="NCBI Taxonomy" id="1149755"/>
    <lineage>
        <taxon>Eukaryota</taxon>
        <taxon>Fungi</taxon>
        <taxon>Dikarya</taxon>
        <taxon>Ascomycota</taxon>
        <taxon>Pezizomycotina</taxon>
        <taxon>Leotiomycetes</taxon>
        <taxon>Helotiales</taxon>
        <taxon>Hyaloscyphaceae</taxon>
        <taxon>Hyaloscypha</taxon>
        <taxon>Hyaloscypha variabilis</taxon>
    </lineage>
</organism>
<feature type="signal peptide" evidence="5">
    <location>
        <begin position="1"/>
        <end position="19"/>
    </location>
</feature>
<feature type="region of interest" description="Disordered" evidence="4">
    <location>
        <begin position="445"/>
        <end position="499"/>
    </location>
</feature>
<feature type="domain" description="LysM" evidence="6">
    <location>
        <begin position="504"/>
        <end position="554"/>
    </location>
</feature>
<evidence type="ECO:0000313" key="8">
    <source>
        <dbReference type="Proteomes" id="UP000235786"/>
    </source>
</evidence>
<dbReference type="OrthoDB" id="5985073at2759"/>
<dbReference type="SUPFAM" id="SSF54106">
    <property type="entry name" value="LysM domain"/>
    <property type="match status" value="1"/>
</dbReference>
<dbReference type="PANTHER" id="PTHR34997:SF2">
    <property type="entry name" value="LYSM DOMAIN-CONTAINING PROTEIN-RELATED"/>
    <property type="match status" value="1"/>
</dbReference>
<dbReference type="InterPro" id="IPR018392">
    <property type="entry name" value="LysM"/>
</dbReference>
<evidence type="ECO:0000256" key="2">
    <source>
        <dbReference type="ARBA" id="ARBA00022729"/>
    </source>
</evidence>
<keyword evidence="8" id="KW-1185">Reference proteome</keyword>
<dbReference type="EMBL" id="KZ613940">
    <property type="protein sequence ID" value="PMD44854.1"/>
    <property type="molecule type" value="Genomic_DNA"/>
</dbReference>
<evidence type="ECO:0000256" key="3">
    <source>
        <dbReference type="ARBA" id="ARBA00023026"/>
    </source>
</evidence>
<evidence type="ECO:0000256" key="5">
    <source>
        <dbReference type="SAM" id="SignalP"/>
    </source>
</evidence>
<evidence type="ECO:0000313" key="7">
    <source>
        <dbReference type="EMBL" id="PMD44854.1"/>
    </source>
</evidence>
<sequence length="726" mass="76042">MFLFYLAGSLLLFAWPILAQFNMYPSVSPTILAASLNISSNCLTALNATVDCDQNLFQMAGNADGYFWSDNNATALCTSQCLSSASSWWSQSANACENDQLNAYGRLYPAETVPGRFLDGLNIVCLTANTDITKDVGINGTIITFTEVGGQNSTVNSTGFDETFPDTPVGRRQTSGTSSYCLVQSYDWVGSDIIRPDCDDSANANQSQCIDPTDVPANNSRIANLYPDTLLCSACFLKMFYLRLASPFLPDLDQSDFMVDQWFDIIDVCNANSTMPELIVRTLPFYEAAPGFSIDGASNVTSSLTPPLPLGANQTYNSTCNERIITFADLVVPSMDYSTQTPCDVIPPYLQASTGDVQHMMGTPICVPGFNTTEIPSVCAPFPCEVVLMPADITCDNFTQSISTANNTVTITQFLSWNPNLIGLCTNTTGQYVCAGAPGGTYIPPPVSNATTSAGSQQRGGGDGSGTATGGGGVDGSGRNSTIIQPGQTPPSPTQSGIPATCTEFAMAQSGDGCDSFSSLFDITLQALVAWNPVLGANGANCQTQFWAGDYYCIGVSGSATVTSKPVTTPTASATPSPVQSGINPQCTKYAEAAPGAYCTGFAADNGITPAQLYAWNPILGSNGASCSTEMFADNYYCVGAPSGTQTTAAATTTAVAAPGPTQSGITSSCNKYAEAVSGDGCYSFAQEHGITTTELYAWNTMLGSGGANCATALWIGNYYCIGVTS</sequence>
<evidence type="ECO:0000256" key="1">
    <source>
        <dbReference type="ARBA" id="ARBA00022669"/>
    </source>
</evidence>
<feature type="chain" id="PRO_5014410359" evidence="5">
    <location>
        <begin position="20"/>
        <end position="726"/>
    </location>
</feature>
<keyword evidence="2 5" id="KW-0732">Signal</keyword>
<dbReference type="InterPro" id="IPR036779">
    <property type="entry name" value="LysM_dom_sf"/>
</dbReference>
<keyword evidence="1" id="KW-0147">Chitin-binding</keyword>
<feature type="compositionally biased region" description="Low complexity" evidence="4">
    <location>
        <begin position="477"/>
        <end position="487"/>
    </location>
</feature>
<dbReference type="Proteomes" id="UP000235786">
    <property type="component" value="Unassembled WGS sequence"/>
</dbReference>
<dbReference type="Gene3D" id="3.10.350.10">
    <property type="entry name" value="LysM domain"/>
    <property type="match status" value="3"/>
</dbReference>
<evidence type="ECO:0000256" key="4">
    <source>
        <dbReference type="SAM" id="MobiDB-lite"/>
    </source>
</evidence>
<keyword evidence="3" id="KW-0843">Virulence</keyword>
<dbReference type="STRING" id="1149755.A0A2J6S264"/>
<dbReference type="GO" id="GO:0008061">
    <property type="term" value="F:chitin binding"/>
    <property type="evidence" value="ECO:0007669"/>
    <property type="project" value="UniProtKB-KW"/>
</dbReference>
<dbReference type="AlphaFoldDB" id="A0A2J6S264"/>